<accession>A0AA96WM15</accession>
<geneLocation type="plasmid" evidence="1">
    <name>p2</name>
</geneLocation>
<sequence>MPRRYSDINRGPLLQQAYQRRQQYLARDLAERNATAQIGTRTSSPTVFVLVKPFGEDLGAEIDGYRVRTNQRNRQQLGDDIGNRAKIPAEADEFLVNGNYTPAKLKLFVKTSSSPATSRITGIRYLRANGQSYSHPFGSNAATDREFLAFNQIAIGLRNASPNNRVSYSPEKISEER</sequence>
<dbReference type="RefSeq" id="WP_316437274.1">
    <property type="nucleotide sequence ID" value="NZ_CP053589.1"/>
</dbReference>
<name>A0AA96WM15_9CYAN</name>
<dbReference type="EMBL" id="CP053589">
    <property type="protein sequence ID" value="WNZ28178.1"/>
    <property type="molecule type" value="Genomic_DNA"/>
</dbReference>
<reference evidence="1" key="1">
    <citation type="submission" date="2020-05" db="EMBL/GenBank/DDBJ databases">
        <authorList>
            <person name="Zhu T."/>
            <person name="Keshari N."/>
            <person name="Lu X."/>
        </authorList>
    </citation>
    <scope>NUCLEOTIDE SEQUENCE</scope>
    <source>
        <strain evidence="1">NK1-12</strain>
        <plasmid evidence="1">p2</plasmid>
    </source>
</reference>
<gene>
    <name evidence="1" type="ORF">HJG54_35280</name>
</gene>
<proteinExistence type="predicted"/>
<evidence type="ECO:0000313" key="1">
    <source>
        <dbReference type="EMBL" id="WNZ28178.1"/>
    </source>
</evidence>
<dbReference type="AlphaFoldDB" id="A0AA96WM15"/>
<keyword evidence="1" id="KW-0614">Plasmid</keyword>
<protein>
    <submittedName>
        <fullName evidence="1">Uncharacterized protein</fullName>
    </submittedName>
</protein>
<organism evidence="1">
    <name type="scientific">Leptolyngbya sp. NK1-12</name>
    <dbReference type="NCBI Taxonomy" id="2547451"/>
    <lineage>
        <taxon>Bacteria</taxon>
        <taxon>Bacillati</taxon>
        <taxon>Cyanobacteriota</taxon>
        <taxon>Cyanophyceae</taxon>
        <taxon>Leptolyngbyales</taxon>
        <taxon>Leptolyngbyaceae</taxon>
        <taxon>Leptolyngbya group</taxon>
        <taxon>Leptolyngbya</taxon>
    </lineage>
</organism>